<dbReference type="CDD" id="cd06529">
    <property type="entry name" value="S24_LexA-like"/>
    <property type="match status" value="1"/>
</dbReference>
<dbReference type="InterPro" id="IPR036286">
    <property type="entry name" value="LexA/Signal_pep-like_sf"/>
</dbReference>
<accession>A0ABS8BS50</accession>
<evidence type="ECO:0000256" key="3">
    <source>
        <dbReference type="ARBA" id="ARBA00023015"/>
    </source>
</evidence>
<dbReference type="InterPro" id="IPR019756">
    <property type="entry name" value="Pept_S26A_signal_pept_1_Ser-AS"/>
</dbReference>
<comment type="caution">
    <text evidence="7">The sequence shown here is derived from an EMBL/GenBank/DDBJ whole genome shotgun (WGS) entry which is preliminary data.</text>
</comment>
<keyword evidence="5" id="KW-0804">Transcription</keyword>
<dbReference type="PANTHER" id="PTHR40661:SF3">
    <property type="entry name" value="FELS-1 PROPHAGE TRANSCRIPTIONAL REGULATOR"/>
    <property type="match status" value="1"/>
</dbReference>
<dbReference type="Proteomes" id="UP001138961">
    <property type="component" value="Unassembled WGS sequence"/>
</dbReference>
<organism evidence="7 8">
    <name type="scientific">Loktanella gaetbuli</name>
    <dbReference type="NCBI Taxonomy" id="2881335"/>
    <lineage>
        <taxon>Bacteria</taxon>
        <taxon>Pseudomonadati</taxon>
        <taxon>Pseudomonadota</taxon>
        <taxon>Alphaproteobacteria</taxon>
        <taxon>Rhodobacterales</taxon>
        <taxon>Roseobacteraceae</taxon>
        <taxon>Loktanella</taxon>
    </lineage>
</organism>
<keyword evidence="3" id="KW-0805">Transcription regulation</keyword>
<reference evidence="7" key="1">
    <citation type="submission" date="2021-10" db="EMBL/GenBank/DDBJ databases">
        <title>Loktanella gaetbuli sp. nov., isolated from a tidal flat.</title>
        <authorList>
            <person name="Park S."/>
            <person name="Yoon J.-H."/>
        </authorList>
    </citation>
    <scope>NUCLEOTIDE SEQUENCE</scope>
    <source>
        <strain evidence="7">TSTF-M6</strain>
    </source>
</reference>
<evidence type="ECO:0000256" key="4">
    <source>
        <dbReference type="ARBA" id="ARBA00023125"/>
    </source>
</evidence>
<evidence type="ECO:0000313" key="7">
    <source>
        <dbReference type="EMBL" id="MCB5198565.1"/>
    </source>
</evidence>
<proteinExistence type="predicted"/>
<feature type="domain" description="Peptidase S24/S26A/S26B/S26C" evidence="6">
    <location>
        <begin position="37"/>
        <end position="155"/>
    </location>
</feature>
<evidence type="ECO:0000259" key="6">
    <source>
        <dbReference type="Pfam" id="PF00717"/>
    </source>
</evidence>
<dbReference type="PANTHER" id="PTHR40661">
    <property type="match status" value="1"/>
</dbReference>
<protein>
    <submittedName>
        <fullName evidence="7">Transcriptional regulator</fullName>
    </submittedName>
</protein>
<keyword evidence="8" id="KW-1185">Reference proteome</keyword>
<dbReference type="InterPro" id="IPR015927">
    <property type="entry name" value="Peptidase_S24_S26A/B/C"/>
</dbReference>
<dbReference type="RefSeq" id="WP_226747479.1">
    <property type="nucleotide sequence ID" value="NZ_JAJATZ010000002.1"/>
</dbReference>
<dbReference type="EMBL" id="JAJATZ010000002">
    <property type="protein sequence ID" value="MCB5198565.1"/>
    <property type="molecule type" value="Genomic_DNA"/>
</dbReference>
<sequence length="162" mass="17980">MELYLGPPRTFAQPESETLGDNDEEFVKVRRYDVKLSAGPGRSGDNSAPLSPVAFRTAWMTAAGLIADKCCVLGVQGDSMLPTLSDGDLVLVDERKTTLRDRSVYAFVDVTGDARIKRLERLDDQLLIRSDNPDHAIEIRKPAEANLIRLIGKVVWSGHSWR</sequence>
<evidence type="ECO:0000256" key="1">
    <source>
        <dbReference type="ARBA" id="ARBA00022670"/>
    </source>
</evidence>
<dbReference type="Gene3D" id="2.10.109.10">
    <property type="entry name" value="Umud Fragment, subunit A"/>
    <property type="match status" value="1"/>
</dbReference>
<keyword evidence="1" id="KW-0645">Protease</keyword>
<dbReference type="InterPro" id="IPR039418">
    <property type="entry name" value="LexA-like"/>
</dbReference>
<name>A0ABS8BS50_9RHOB</name>
<dbReference type="SUPFAM" id="SSF51306">
    <property type="entry name" value="LexA/Signal peptidase"/>
    <property type="match status" value="1"/>
</dbReference>
<evidence type="ECO:0000256" key="2">
    <source>
        <dbReference type="ARBA" id="ARBA00022801"/>
    </source>
</evidence>
<dbReference type="PROSITE" id="PS00501">
    <property type="entry name" value="SPASE_I_1"/>
    <property type="match status" value="1"/>
</dbReference>
<evidence type="ECO:0000313" key="8">
    <source>
        <dbReference type="Proteomes" id="UP001138961"/>
    </source>
</evidence>
<gene>
    <name evidence="7" type="ORF">LGQ03_04880</name>
</gene>
<keyword evidence="4" id="KW-0238">DNA-binding</keyword>
<keyword evidence="2" id="KW-0378">Hydrolase</keyword>
<evidence type="ECO:0000256" key="5">
    <source>
        <dbReference type="ARBA" id="ARBA00023163"/>
    </source>
</evidence>
<dbReference type="Pfam" id="PF00717">
    <property type="entry name" value="Peptidase_S24"/>
    <property type="match status" value="1"/>
</dbReference>